<evidence type="ECO:0000256" key="1">
    <source>
        <dbReference type="SAM" id="MobiDB-lite"/>
    </source>
</evidence>
<dbReference type="EnsemblPlants" id="LPERR05G18700.1">
    <property type="protein sequence ID" value="LPERR05G18700.1"/>
    <property type="gene ID" value="LPERR05G18700"/>
</dbReference>
<reference evidence="2 3" key="1">
    <citation type="submission" date="2012-08" db="EMBL/GenBank/DDBJ databases">
        <title>Oryza genome evolution.</title>
        <authorList>
            <person name="Wing R.A."/>
        </authorList>
    </citation>
    <scope>NUCLEOTIDE SEQUENCE</scope>
</reference>
<dbReference type="AlphaFoldDB" id="A0A0D9WIN4"/>
<feature type="region of interest" description="Disordered" evidence="1">
    <location>
        <begin position="1"/>
        <end position="110"/>
    </location>
</feature>
<organism evidence="2 3">
    <name type="scientific">Leersia perrieri</name>
    <dbReference type="NCBI Taxonomy" id="77586"/>
    <lineage>
        <taxon>Eukaryota</taxon>
        <taxon>Viridiplantae</taxon>
        <taxon>Streptophyta</taxon>
        <taxon>Embryophyta</taxon>
        <taxon>Tracheophyta</taxon>
        <taxon>Spermatophyta</taxon>
        <taxon>Magnoliopsida</taxon>
        <taxon>Liliopsida</taxon>
        <taxon>Poales</taxon>
        <taxon>Poaceae</taxon>
        <taxon>BOP clade</taxon>
        <taxon>Oryzoideae</taxon>
        <taxon>Oryzeae</taxon>
        <taxon>Oryzinae</taxon>
        <taxon>Leersia</taxon>
    </lineage>
</organism>
<keyword evidence="3" id="KW-1185">Reference proteome</keyword>
<dbReference type="STRING" id="77586.A0A0D9WIN4"/>
<feature type="compositionally biased region" description="Basic and acidic residues" evidence="1">
    <location>
        <begin position="36"/>
        <end position="58"/>
    </location>
</feature>
<dbReference type="HOGENOM" id="CLU_084870_0_0_1"/>
<reference evidence="2 3" key="2">
    <citation type="submission" date="2013-12" db="EMBL/GenBank/DDBJ databases">
        <authorList>
            <person name="Yu Y."/>
            <person name="Lee S."/>
            <person name="de Baynast K."/>
            <person name="Wissotski M."/>
            <person name="Liu L."/>
            <person name="Talag J."/>
            <person name="Goicoechea J."/>
            <person name="Angelova A."/>
            <person name="Jetty R."/>
            <person name="Kudrna D."/>
            <person name="Golser W."/>
            <person name="Rivera L."/>
            <person name="Zhang J."/>
            <person name="Wing R."/>
        </authorList>
    </citation>
    <scope>NUCLEOTIDE SEQUENCE</scope>
</reference>
<sequence>MARGKFKGKPTGERTFSSEEQIDAGTSAGRPKSFKKKQDERHYDRRQESDDEDDRRQESDEEEYDNFQKNKHKGTEGLIEIENPNLVKPKNLKAKDIDIGRTSDLSRRES</sequence>
<dbReference type="eggNOG" id="KOG3375">
    <property type="taxonomic scope" value="Eukaryota"/>
</dbReference>
<dbReference type="PANTHER" id="PTHR22055">
    <property type="entry name" value="28 KDA HEAT- AND ACID-STABLE PHOSPHOPROTEIN PDGF-ASSOCIATED PROTEIN"/>
    <property type="match status" value="1"/>
</dbReference>
<evidence type="ECO:0000313" key="3">
    <source>
        <dbReference type="Proteomes" id="UP000032180"/>
    </source>
</evidence>
<reference evidence="2" key="3">
    <citation type="submission" date="2015-04" db="UniProtKB">
        <authorList>
            <consortium name="EnsemblPlants"/>
        </authorList>
    </citation>
    <scope>IDENTIFICATION</scope>
</reference>
<dbReference type="Gramene" id="LPERR05G18700.1">
    <property type="protein sequence ID" value="LPERR05G18700.1"/>
    <property type="gene ID" value="LPERR05G18700"/>
</dbReference>
<dbReference type="InterPro" id="IPR039876">
    <property type="entry name" value="HAP28"/>
</dbReference>
<protein>
    <submittedName>
        <fullName evidence="2">Uncharacterized protein</fullName>
    </submittedName>
</protein>
<accession>A0A0D9WIN4</accession>
<name>A0A0D9WIN4_9ORYZ</name>
<dbReference type="EnsemblPlants" id="LPERR05G18700.2">
    <property type="protein sequence ID" value="LPERR05G18700.2"/>
    <property type="gene ID" value="LPERR05G18700"/>
</dbReference>
<proteinExistence type="predicted"/>
<evidence type="ECO:0000313" key="2">
    <source>
        <dbReference type="EnsemblPlants" id="LPERR05G18700.2"/>
    </source>
</evidence>
<dbReference type="Gramene" id="LPERR05G18700.2">
    <property type="protein sequence ID" value="LPERR05G18700.2"/>
    <property type="gene ID" value="LPERR05G18700"/>
</dbReference>
<feature type="compositionally biased region" description="Basic and acidic residues" evidence="1">
    <location>
        <begin position="93"/>
        <end position="110"/>
    </location>
</feature>
<dbReference type="Proteomes" id="UP000032180">
    <property type="component" value="Chromosome 5"/>
</dbReference>